<dbReference type="CDD" id="cd07043">
    <property type="entry name" value="STAS_anti-anti-sigma_factors"/>
    <property type="match status" value="1"/>
</dbReference>
<dbReference type="PANTHER" id="PTHR33495:SF2">
    <property type="entry name" value="ANTI-SIGMA FACTOR ANTAGONIST TM_1081-RELATED"/>
    <property type="match status" value="1"/>
</dbReference>
<protein>
    <recommendedName>
        <fullName evidence="2">Anti-sigma factor antagonist</fullName>
    </recommendedName>
</protein>
<dbReference type="InterPro" id="IPR011006">
    <property type="entry name" value="CheY-like_superfamily"/>
</dbReference>
<feature type="region of interest" description="Disordered" evidence="3">
    <location>
        <begin position="131"/>
        <end position="158"/>
    </location>
</feature>
<dbReference type="PANTHER" id="PTHR33495">
    <property type="entry name" value="ANTI-SIGMA FACTOR ANTAGONIST TM_1081-RELATED-RELATED"/>
    <property type="match status" value="1"/>
</dbReference>
<evidence type="ECO:0000313" key="6">
    <source>
        <dbReference type="EMBL" id="MEU3783014.1"/>
    </source>
</evidence>
<dbReference type="Proteomes" id="UP001550739">
    <property type="component" value="Unassembled WGS sequence"/>
</dbReference>
<dbReference type="NCBIfam" id="TIGR00377">
    <property type="entry name" value="ant_ant_sig"/>
    <property type="match status" value="1"/>
</dbReference>
<feature type="region of interest" description="Disordered" evidence="3">
    <location>
        <begin position="1"/>
        <end position="38"/>
    </location>
</feature>
<gene>
    <name evidence="6" type="ORF">AB0E89_21090</name>
</gene>
<dbReference type="InterPro" id="IPR036388">
    <property type="entry name" value="WH-like_DNA-bd_sf"/>
</dbReference>
<dbReference type="InterPro" id="IPR003658">
    <property type="entry name" value="Anti-sigma_ant"/>
</dbReference>
<dbReference type="PROSITE" id="PS50921">
    <property type="entry name" value="ANTAR"/>
    <property type="match status" value="1"/>
</dbReference>
<keyword evidence="7" id="KW-1185">Reference proteome</keyword>
<evidence type="ECO:0000256" key="1">
    <source>
        <dbReference type="ARBA" id="ARBA00009013"/>
    </source>
</evidence>
<organism evidence="6 7">
    <name type="scientific">Streptomyces sp. 900129855</name>
    <dbReference type="NCBI Taxonomy" id="3155129"/>
    <lineage>
        <taxon>Bacteria</taxon>
        <taxon>Bacillati</taxon>
        <taxon>Actinomycetota</taxon>
        <taxon>Actinomycetes</taxon>
        <taxon>Kitasatosporales</taxon>
        <taxon>Streptomycetaceae</taxon>
        <taxon>Streptomyces</taxon>
    </lineage>
</organism>
<dbReference type="InterPro" id="IPR005561">
    <property type="entry name" value="ANTAR"/>
</dbReference>
<evidence type="ECO:0000256" key="2">
    <source>
        <dbReference type="RuleBase" id="RU003749"/>
    </source>
</evidence>
<feature type="compositionally biased region" description="Acidic residues" evidence="3">
    <location>
        <begin position="136"/>
        <end position="147"/>
    </location>
</feature>
<reference evidence="6 7" key="1">
    <citation type="submission" date="2024-06" db="EMBL/GenBank/DDBJ databases">
        <title>The Natural Products Discovery Center: Release of the First 8490 Sequenced Strains for Exploring Actinobacteria Biosynthetic Diversity.</title>
        <authorList>
            <person name="Kalkreuter E."/>
            <person name="Kautsar S.A."/>
            <person name="Yang D."/>
            <person name="Bader C.D."/>
            <person name="Teijaro C.N."/>
            <person name="Fluegel L."/>
            <person name="Davis C.M."/>
            <person name="Simpson J.R."/>
            <person name="Lauterbach L."/>
            <person name="Steele A.D."/>
            <person name="Gui C."/>
            <person name="Meng S."/>
            <person name="Li G."/>
            <person name="Viehrig K."/>
            <person name="Ye F."/>
            <person name="Su P."/>
            <person name="Kiefer A.F."/>
            <person name="Nichols A."/>
            <person name="Cepeda A.J."/>
            <person name="Yan W."/>
            <person name="Fan B."/>
            <person name="Jiang Y."/>
            <person name="Adhikari A."/>
            <person name="Zheng C.-J."/>
            <person name="Schuster L."/>
            <person name="Cowan T.M."/>
            <person name="Smanski M.J."/>
            <person name="Chevrette M.G."/>
            <person name="De Carvalho L.P.S."/>
            <person name="Shen B."/>
        </authorList>
    </citation>
    <scope>NUCLEOTIDE SEQUENCE [LARGE SCALE GENOMIC DNA]</scope>
    <source>
        <strain evidence="6 7">NPDC033843</strain>
    </source>
</reference>
<proteinExistence type="inferred from homology"/>
<dbReference type="SUPFAM" id="SSF52172">
    <property type="entry name" value="CheY-like"/>
    <property type="match status" value="1"/>
</dbReference>
<dbReference type="Pfam" id="PF03861">
    <property type="entry name" value="ANTAR"/>
    <property type="match status" value="1"/>
</dbReference>
<dbReference type="InterPro" id="IPR002645">
    <property type="entry name" value="STAS_dom"/>
</dbReference>
<dbReference type="Pfam" id="PF13466">
    <property type="entry name" value="STAS_2"/>
    <property type="match status" value="1"/>
</dbReference>
<dbReference type="RefSeq" id="WP_361703944.1">
    <property type="nucleotide sequence ID" value="NZ_JBEZVE010000010.1"/>
</dbReference>
<feature type="domain" description="ANTAR" evidence="5">
    <location>
        <begin position="165"/>
        <end position="226"/>
    </location>
</feature>
<dbReference type="EMBL" id="JBEZVE010000010">
    <property type="protein sequence ID" value="MEU3783014.1"/>
    <property type="molecule type" value="Genomic_DNA"/>
</dbReference>
<dbReference type="SUPFAM" id="SSF52091">
    <property type="entry name" value="SpoIIaa-like"/>
    <property type="match status" value="1"/>
</dbReference>
<evidence type="ECO:0000313" key="7">
    <source>
        <dbReference type="Proteomes" id="UP001550739"/>
    </source>
</evidence>
<dbReference type="Gene3D" id="1.10.10.10">
    <property type="entry name" value="Winged helix-like DNA-binding domain superfamily/Winged helix DNA-binding domain"/>
    <property type="match status" value="1"/>
</dbReference>
<evidence type="ECO:0000259" key="4">
    <source>
        <dbReference type="PROSITE" id="PS50801"/>
    </source>
</evidence>
<dbReference type="PROSITE" id="PS50801">
    <property type="entry name" value="STAS"/>
    <property type="match status" value="1"/>
</dbReference>
<comment type="similarity">
    <text evidence="1 2">Belongs to the anti-sigma-factor antagonist family.</text>
</comment>
<comment type="caution">
    <text evidence="6">The sequence shown here is derived from an EMBL/GenBank/DDBJ whole genome shotgun (WGS) entry which is preliminary data.</text>
</comment>
<dbReference type="SMART" id="SM01012">
    <property type="entry name" value="ANTAR"/>
    <property type="match status" value="1"/>
</dbReference>
<evidence type="ECO:0000256" key="3">
    <source>
        <dbReference type="SAM" id="MobiDB-lite"/>
    </source>
</evidence>
<feature type="domain" description="STAS" evidence="4">
    <location>
        <begin position="44"/>
        <end position="124"/>
    </location>
</feature>
<dbReference type="InterPro" id="IPR036513">
    <property type="entry name" value="STAS_dom_sf"/>
</dbReference>
<dbReference type="InterPro" id="IPR058548">
    <property type="entry name" value="MlaB-like_STAS"/>
</dbReference>
<sequence>MQESAGEANAKGGDARIGARTSGTESVRPASGPEIGARPDGDRVVVVVRGELDLDSAERLEHALRAALGASVGGVDLDLGGVAFCDCSALNVLLGLRDQGLKQGKTVALRSVGPAVERLLTLTGTRTLFDAPCSDDGGDGDGDSDDGGEGRRAGVSATTADDSALRDLRIEVVQLRRAMQTRPVIDMARGILMASFGLSVEEAWRVLVLASQNTNTKLHHLAHDLVLAVRGDPPADAVQEQVAAAVAKVRAEAAPLLGDGSDRLGD</sequence>
<accession>A0ABV2ZKC5</accession>
<dbReference type="Gene3D" id="3.30.750.24">
    <property type="entry name" value="STAS domain"/>
    <property type="match status" value="1"/>
</dbReference>
<name>A0ABV2ZKC5_9ACTN</name>
<evidence type="ECO:0000259" key="5">
    <source>
        <dbReference type="PROSITE" id="PS50921"/>
    </source>
</evidence>